<dbReference type="GO" id="GO:0009424">
    <property type="term" value="C:bacterial-type flagellum hook"/>
    <property type="evidence" value="ECO:0007669"/>
    <property type="project" value="UniProtKB-UniRule"/>
</dbReference>
<evidence type="ECO:0000259" key="6">
    <source>
        <dbReference type="Pfam" id="PF02465"/>
    </source>
</evidence>
<evidence type="ECO:0000313" key="9">
    <source>
        <dbReference type="Proteomes" id="UP000242847"/>
    </source>
</evidence>
<dbReference type="InterPro" id="IPR040026">
    <property type="entry name" value="FliD"/>
</dbReference>
<dbReference type="InterPro" id="IPR010809">
    <property type="entry name" value="FliD_C"/>
</dbReference>
<dbReference type="Pfam" id="PF07196">
    <property type="entry name" value="Flagellin_IN"/>
    <property type="match status" value="1"/>
</dbReference>
<comment type="similarity">
    <text evidence="1 5">Belongs to the FliD family.</text>
</comment>
<dbReference type="GO" id="GO:0009421">
    <property type="term" value="C:bacterial-type flagellum filament cap"/>
    <property type="evidence" value="ECO:0007669"/>
    <property type="project" value="InterPro"/>
</dbReference>
<protein>
    <recommendedName>
        <fullName evidence="5">Flagellar hook-associated protein 2</fullName>
        <shortName evidence="5">HAP2</shortName>
    </recommendedName>
    <alternativeName>
        <fullName evidence="5">Flagellar cap protein</fullName>
    </alternativeName>
</protein>
<dbReference type="GO" id="GO:0071973">
    <property type="term" value="P:bacterial-type flagellum-dependent cell motility"/>
    <property type="evidence" value="ECO:0007669"/>
    <property type="project" value="TreeGrafter"/>
</dbReference>
<dbReference type="Proteomes" id="UP000242847">
    <property type="component" value="Unassembled WGS sequence"/>
</dbReference>
<dbReference type="GO" id="GO:0007155">
    <property type="term" value="P:cell adhesion"/>
    <property type="evidence" value="ECO:0007669"/>
    <property type="project" value="InterPro"/>
</dbReference>
<evidence type="ECO:0000313" key="8">
    <source>
        <dbReference type="EMBL" id="ONM45778.1"/>
    </source>
</evidence>
<evidence type="ECO:0000256" key="2">
    <source>
        <dbReference type="ARBA" id="ARBA00011255"/>
    </source>
</evidence>
<keyword evidence="4 5" id="KW-0975">Bacterial flagellum</keyword>
<organism evidence="8 9">
    <name type="scientific">Halopseudomonas pachastrellae</name>
    <dbReference type="NCBI Taxonomy" id="254161"/>
    <lineage>
        <taxon>Bacteria</taxon>
        <taxon>Pseudomonadati</taxon>
        <taxon>Pseudomonadota</taxon>
        <taxon>Gammaproteobacteria</taxon>
        <taxon>Pseudomonadales</taxon>
        <taxon>Pseudomonadaceae</taxon>
        <taxon>Halopseudomonas</taxon>
    </lineage>
</organism>
<dbReference type="AlphaFoldDB" id="A0A1S8DK26"/>
<comment type="caution">
    <text evidence="8">The sequence shown here is derived from an EMBL/GenBank/DDBJ whole genome shotgun (WGS) entry which is preliminary data.</text>
</comment>
<evidence type="ECO:0000259" key="7">
    <source>
        <dbReference type="Pfam" id="PF07195"/>
    </source>
</evidence>
<dbReference type="GO" id="GO:0005576">
    <property type="term" value="C:extracellular region"/>
    <property type="evidence" value="ECO:0007669"/>
    <property type="project" value="UniProtKB-SubCell"/>
</dbReference>
<evidence type="ECO:0000256" key="4">
    <source>
        <dbReference type="ARBA" id="ARBA00023143"/>
    </source>
</evidence>
<evidence type="ECO:0000256" key="5">
    <source>
        <dbReference type="RuleBase" id="RU362066"/>
    </source>
</evidence>
<feature type="domain" description="Flagellar hook-associated protein 2 N-terminal" evidence="6">
    <location>
        <begin position="9"/>
        <end position="105"/>
    </location>
</feature>
<keyword evidence="9" id="KW-1185">Reference proteome</keyword>
<dbReference type="InterPro" id="IPR003481">
    <property type="entry name" value="FliD_N"/>
</dbReference>
<evidence type="ECO:0000256" key="3">
    <source>
        <dbReference type="ARBA" id="ARBA00023054"/>
    </source>
</evidence>
<dbReference type="Pfam" id="PF07195">
    <property type="entry name" value="FliD_C"/>
    <property type="match status" value="1"/>
</dbReference>
<feature type="domain" description="Flagellar hook-associated protein 2 C-terminal" evidence="7">
    <location>
        <begin position="236"/>
        <end position="464"/>
    </location>
</feature>
<name>A0A1S8DK26_9GAMM</name>
<comment type="function">
    <text evidence="5">Required for morphogenesis and for the elongation of the flagellar filament by facilitating polymerization of the flagellin monomers at the tip of growing filament. Forms a capping structure, which prevents flagellin subunits (transported through the central channel of the flagellum) from leaking out without polymerization at the distal end.</text>
</comment>
<dbReference type="EMBL" id="MUBC01000001">
    <property type="protein sequence ID" value="ONM45778.1"/>
    <property type="molecule type" value="Genomic_DNA"/>
</dbReference>
<gene>
    <name evidence="8" type="ORF">BXT89_00320</name>
</gene>
<dbReference type="OrthoDB" id="9810816at2"/>
<evidence type="ECO:0000256" key="1">
    <source>
        <dbReference type="ARBA" id="ARBA00009764"/>
    </source>
</evidence>
<comment type="subunit">
    <text evidence="2 5">Homopentamer.</text>
</comment>
<keyword evidence="5" id="KW-0964">Secreted</keyword>
<reference evidence="8 9" key="1">
    <citation type="submission" date="2017-01" db="EMBL/GenBank/DDBJ databases">
        <title>Draft genome sequence of Pseudomonas pachastrellae type strain CCUG 46540T from a deep sea.</title>
        <authorList>
            <person name="Gomila M."/>
            <person name="Mulet M."/>
            <person name="Lalucat J."/>
            <person name="Garcia-Valdes E."/>
        </authorList>
    </citation>
    <scope>NUCLEOTIDE SEQUENCE [LARGE SCALE GENOMIC DNA]</scope>
    <source>
        <strain evidence="8 9">CCUG 46540</strain>
    </source>
</reference>
<dbReference type="PANTHER" id="PTHR30288:SF0">
    <property type="entry name" value="FLAGELLAR HOOK-ASSOCIATED PROTEIN 2"/>
    <property type="match status" value="1"/>
</dbReference>
<dbReference type="STRING" id="254161.SAMN05216256_104143"/>
<accession>A0A1S8DK26</accession>
<proteinExistence type="inferred from homology"/>
<comment type="subcellular location">
    <subcellularLocation>
        <location evidence="5">Secreted</location>
    </subcellularLocation>
    <subcellularLocation>
        <location evidence="5">Bacterial flagellum</location>
    </subcellularLocation>
</comment>
<dbReference type="PANTHER" id="PTHR30288">
    <property type="entry name" value="FLAGELLAR CAP/ASSEMBLY PROTEIN FLID"/>
    <property type="match status" value="1"/>
</dbReference>
<dbReference type="InterPro" id="IPR010810">
    <property type="entry name" value="Flagellin_hook_IN_motif"/>
</dbReference>
<sequence>MMAITGIGSGLDISSIVSALVEADGAPKSAQLTRLERATTEKFTALGSFRSALSTFQGVLEKLNSADLYEKRSATSGDSKTFSVTADSTASVGSYDVQVFNLAQSSKVALRGQANATDAVGTGTMTITAGDTSVDIDITDANSSLAGIRDAINAKSADSGMSATVVSDPNGGGGSRLVLSSSKAGTDNDISVAVTTDGADTGDLASLAYTPPATTDFEPTAVDPLDPLAPRVISYARDANLSIDGLSISSASNTIDDAIDGVTLTLKAAQTQEDIDAGTSINLSVGLDKAGVRTSLQSFVDGYNAMMKSINALTSVTSVGGDDGEPLAAALVGDSSVRSVVSALRTEMTSVARGDVRILADLGITTQRDGTLAIDSDKLDDALDNNFDALSGFLSGDDGLMGRLDAKLDPYTKNGGIIEGRTNSLQNTLSGIDEQRERLELRLNSMESRLLAQFNAMDSLVANLSSTSSYLTGQLANLPGVVRET</sequence>
<keyword evidence="3" id="KW-0175">Coiled coil</keyword>
<dbReference type="Pfam" id="PF02465">
    <property type="entry name" value="FliD_N"/>
    <property type="match status" value="1"/>
</dbReference>